<accession>A0ABQ8KCR9</accession>
<protein>
    <submittedName>
        <fullName evidence="2">Uncharacterized protein</fullName>
    </submittedName>
</protein>
<name>A0ABQ8KCR9_9APHY</name>
<dbReference type="RefSeq" id="XP_047777381.1">
    <property type="nucleotide sequence ID" value="XM_047916472.1"/>
</dbReference>
<evidence type="ECO:0000313" key="2">
    <source>
        <dbReference type="EMBL" id="KAH9834895.1"/>
    </source>
</evidence>
<dbReference type="Proteomes" id="UP000814176">
    <property type="component" value="Unassembled WGS sequence"/>
</dbReference>
<evidence type="ECO:0000256" key="1">
    <source>
        <dbReference type="SAM" id="MobiDB-lite"/>
    </source>
</evidence>
<comment type="caution">
    <text evidence="2">The sequence shown here is derived from an EMBL/GenBank/DDBJ whole genome shotgun (WGS) entry which is preliminary data.</text>
</comment>
<reference evidence="2 3" key="1">
    <citation type="journal article" date="2021" name="Environ. Microbiol.">
        <title>Gene family expansions and transcriptome signatures uncover fungal adaptations to wood decay.</title>
        <authorList>
            <person name="Hage H."/>
            <person name="Miyauchi S."/>
            <person name="Viragh M."/>
            <person name="Drula E."/>
            <person name="Min B."/>
            <person name="Chaduli D."/>
            <person name="Navarro D."/>
            <person name="Favel A."/>
            <person name="Norest M."/>
            <person name="Lesage-Meessen L."/>
            <person name="Balint B."/>
            <person name="Merenyi Z."/>
            <person name="de Eugenio L."/>
            <person name="Morin E."/>
            <person name="Martinez A.T."/>
            <person name="Baldrian P."/>
            <person name="Stursova M."/>
            <person name="Martinez M.J."/>
            <person name="Novotny C."/>
            <person name="Magnuson J.K."/>
            <person name="Spatafora J.W."/>
            <person name="Maurice S."/>
            <person name="Pangilinan J."/>
            <person name="Andreopoulos W."/>
            <person name="LaButti K."/>
            <person name="Hundley H."/>
            <person name="Na H."/>
            <person name="Kuo A."/>
            <person name="Barry K."/>
            <person name="Lipzen A."/>
            <person name="Henrissat B."/>
            <person name="Riley R."/>
            <person name="Ahrendt S."/>
            <person name="Nagy L.G."/>
            <person name="Grigoriev I.V."/>
            <person name="Martin F."/>
            <person name="Rosso M.N."/>
        </authorList>
    </citation>
    <scope>NUCLEOTIDE SEQUENCE [LARGE SCALE GENOMIC DNA]</scope>
    <source>
        <strain evidence="2 3">CIRM-BRFM 1785</strain>
    </source>
</reference>
<feature type="region of interest" description="Disordered" evidence="1">
    <location>
        <begin position="67"/>
        <end position="86"/>
    </location>
</feature>
<dbReference type="EMBL" id="JADCUA010000014">
    <property type="protein sequence ID" value="KAH9834895.1"/>
    <property type="molecule type" value="Genomic_DNA"/>
</dbReference>
<proteinExistence type="predicted"/>
<evidence type="ECO:0000313" key="3">
    <source>
        <dbReference type="Proteomes" id="UP000814176"/>
    </source>
</evidence>
<feature type="region of interest" description="Disordered" evidence="1">
    <location>
        <begin position="1"/>
        <end position="31"/>
    </location>
</feature>
<keyword evidence="3" id="KW-1185">Reference proteome</keyword>
<dbReference type="GeneID" id="71997204"/>
<gene>
    <name evidence="2" type="ORF">C8Q71DRAFT_130178</name>
</gene>
<feature type="compositionally biased region" description="Polar residues" evidence="1">
    <location>
        <begin position="1"/>
        <end position="14"/>
    </location>
</feature>
<organism evidence="2 3">
    <name type="scientific">Rhodofomes roseus</name>
    <dbReference type="NCBI Taxonomy" id="34475"/>
    <lineage>
        <taxon>Eukaryota</taxon>
        <taxon>Fungi</taxon>
        <taxon>Dikarya</taxon>
        <taxon>Basidiomycota</taxon>
        <taxon>Agaricomycotina</taxon>
        <taxon>Agaricomycetes</taxon>
        <taxon>Polyporales</taxon>
        <taxon>Rhodofomes</taxon>
    </lineage>
</organism>
<feature type="compositionally biased region" description="Basic and acidic residues" evidence="1">
    <location>
        <begin position="20"/>
        <end position="29"/>
    </location>
</feature>
<sequence length="219" mass="24290">MVIGTVSLNDSAHGSSSSYRRSEELRTEEKSDEADREVLRIVCRLGAAINSRLYDLHANGSDCVHRSTAMRRSTPSPGRPSVKHEGQSSTFGWCYLGEFMPIACMCVGVGRRRTECCMEEADWLSSRYFCGRSFLPAVWPTVRDGASTENGDWSTQRLQWQLDVGVSACVCSFVSRRLLVTPIVVFVCAFCCTECRVQGGEHRSHVLVSTASVFARQST</sequence>